<dbReference type="InterPro" id="IPR011050">
    <property type="entry name" value="Pectin_lyase_fold/virulence"/>
</dbReference>
<comment type="caution">
    <text evidence="1">The sequence shown here is derived from an EMBL/GenBank/DDBJ whole genome shotgun (WGS) entry which is preliminary data.</text>
</comment>
<protein>
    <recommendedName>
        <fullName evidence="3">Right handed beta helix domain-containing protein</fullName>
    </recommendedName>
</protein>
<dbReference type="OrthoDB" id="974660at2"/>
<dbReference type="SUPFAM" id="SSF51126">
    <property type="entry name" value="Pectin lyase-like"/>
    <property type="match status" value="1"/>
</dbReference>
<sequence length="455" mass="48720">MKFYHYIFAAICTGITFSSCHKEADVFVSKPVITPSKPITSDTLSGSIQGTLLAGKTYYFATDITINDGDTLFLQSGVKLIALGDGSSQLKSPQITVNGSLISLGTKEAPNYITVSDDKRTVDNAFKGIWGGIQCTPAKDKQGGDLILKWTHVEFAGGPAAAGNDIYKAGDPRYLIYFANVDKNFILEDSWIRGSKDDAIRTDGGRISILRNTFELCGEKGGEALNMKSGTIGDVAYNVAIGAATNAFKVSNSGDKTVQANVYIYNNTMVNCGFRQTKEGRGGGINYEAFAKGKAYNNLFINCRVSMRVVGGAGTGADLPNLSYGSNLYYGNAPTLISQFNSTDGVSTFSASDIHGDVKQNSPVFYTYDVDQFDYTTLGGTIKTPPVTWKQQPLALLQQGTSNFRIRGTSPAAGKGFTGFEPLNRTTVRSEAAADVMKPGKDLGAYQLDGSGNQH</sequence>
<accession>A0A365XRF8</accession>
<organism evidence="1 2">
    <name type="scientific">Chitinophaga flava</name>
    <dbReference type="NCBI Taxonomy" id="2259036"/>
    <lineage>
        <taxon>Bacteria</taxon>
        <taxon>Pseudomonadati</taxon>
        <taxon>Bacteroidota</taxon>
        <taxon>Chitinophagia</taxon>
        <taxon>Chitinophagales</taxon>
        <taxon>Chitinophagaceae</taxon>
        <taxon>Chitinophaga</taxon>
    </lineage>
</organism>
<proteinExistence type="predicted"/>
<dbReference type="Proteomes" id="UP000253410">
    <property type="component" value="Unassembled WGS sequence"/>
</dbReference>
<evidence type="ECO:0000313" key="1">
    <source>
        <dbReference type="EMBL" id="RBL88730.1"/>
    </source>
</evidence>
<dbReference type="PROSITE" id="PS51257">
    <property type="entry name" value="PROKAR_LIPOPROTEIN"/>
    <property type="match status" value="1"/>
</dbReference>
<dbReference type="InterPro" id="IPR012334">
    <property type="entry name" value="Pectin_lyas_fold"/>
</dbReference>
<dbReference type="EMBL" id="QFFJ01000002">
    <property type="protein sequence ID" value="RBL88730.1"/>
    <property type="molecule type" value="Genomic_DNA"/>
</dbReference>
<gene>
    <name evidence="1" type="ORF">DF182_19375</name>
</gene>
<dbReference type="RefSeq" id="WP_113617473.1">
    <property type="nucleotide sequence ID" value="NZ_QFFJ01000002.1"/>
</dbReference>
<dbReference type="AlphaFoldDB" id="A0A365XRF8"/>
<dbReference type="Gene3D" id="2.160.20.10">
    <property type="entry name" value="Single-stranded right-handed beta-helix, Pectin lyase-like"/>
    <property type="match status" value="1"/>
</dbReference>
<evidence type="ECO:0000313" key="2">
    <source>
        <dbReference type="Proteomes" id="UP000253410"/>
    </source>
</evidence>
<keyword evidence="2" id="KW-1185">Reference proteome</keyword>
<reference evidence="1 2" key="1">
    <citation type="submission" date="2018-05" db="EMBL/GenBank/DDBJ databases">
        <title>Chitinophaga sp. K3CV102501T nov., isolated from isolated from a monsoon evergreen broad-leaved forest soil.</title>
        <authorList>
            <person name="Lv Y."/>
        </authorList>
    </citation>
    <scope>NUCLEOTIDE SEQUENCE [LARGE SCALE GENOMIC DNA]</scope>
    <source>
        <strain evidence="1 2">GDMCC 1.1325</strain>
    </source>
</reference>
<evidence type="ECO:0008006" key="3">
    <source>
        <dbReference type="Google" id="ProtNLM"/>
    </source>
</evidence>
<name>A0A365XRF8_9BACT</name>